<dbReference type="Proteomes" id="UP000236173">
    <property type="component" value="Unassembled WGS sequence"/>
</dbReference>
<gene>
    <name evidence="2" type="ORF">HRbin17_01506</name>
</gene>
<sequence length="107" mass="11539">MKVGQPLLDLLPQFTLQAQAVALLLQLGDGLTADFQKGVNDLVKVNARNQPRKANRWCRHCASPPFSTRIGRRPRKTALRQEKGPSGGGVTAARHGRGGYGVGLLGR</sequence>
<dbReference type="AlphaFoldDB" id="A0A2H5XCU5"/>
<evidence type="ECO:0000256" key="1">
    <source>
        <dbReference type="SAM" id="MobiDB-lite"/>
    </source>
</evidence>
<organism evidence="2 3">
    <name type="scientific">Candidatus Fervidibacter japonicus</name>
    <dbReference type="NCBI Taxonomy" id="2035412"/>
    <lineage>
        <taxon>Bacteria</taxon>
        <taxon>Candidatus Fervidibacterota</taxon>
        <taxon>Candidatus Fervidibacter</taxon>
    </lineage>
</organism>
<feature type="compositionally biased region" description="Gly residues" evidence="1">
    <location>
        <begin position="98"/>
        <end position="107"/>
    </location>
</feature>
<name>A0A2H5XCU5_9BACT</name>
<evidence type="ECO:0000313" key="3">
    <source>
        <dbReference type="Proteomes" id="UP000236173"/>
    </source>
</evidence>
<dbReference type="EMBL" id="BEHT01000019">
    <property type="protein sequence ID" value="GBC98985.1"/>
    <property type="molecule type" value="Genomic_DNA"/>
</dbReference>
<protein>
    <submittedName>
        <fullName evidence="2">Uncharacterized protein</fullName>
    </submittedName>
</protein>
<accession>A0A2H5XCU5</accession>
<comment type="caution">
    <text evidence="2">The sequence shown here is derived from an EMBL/GenBank/DDBJ whole genome shotgun (WGS) entry which is preliminary data.</text>
</comment>
<evidence type="ECO:0000313" key="2">
    <source>
        <dbReference type="EMBL" id="GBC98985.1"/>
    </source>
</evidence>
<feature type="region of interest" description="Disordered" evidence="1">
    <location>
        <begin position="65"/>
        <end position="107"/>
    </location>
</feature>
<reference evidence="3" key="1">
    <citation type="submission" date="2017-09" db="EMBL/GenBank/DDBJ databases">
        <title>Metaegenomics of thermophilic ammonia-oxidizing enrichment culture.</title>
        <authorList>
            <person name="Kato S."/>
            <person name="Suzuki K."/>
        </authorList>
    </citation>
    <scope>NUCLEOTIDE SEQUENCE [LARGE SCALE GENOMIC DNA]</scope>
</reference>
<proteinExistence type="predicted"/>